<dbReference type="InterPro" id="IPR011010">
    <property type="entry name" value="DNA_brk_join_enz"/>
</dbReference>
<dbReference type="Proteomes" id="UP000224915">
    <property type="component" value="Unassembled WGS sequence"/>
</dbReference>
<comment type="subcellular location">
    <subcellularLocation>
        <location evidence="1 9">Cytoplasm</location>
    </subcellularLocation>
</comment>
<dbReference type="InterPro" id="IPR013762">
    <property type="entry name" value="Integrase-like_cat_sf"/>
</dbReference>
<accession>A0A2A9CY01</accession>
<dbReference type="CDD" id="cd00798">
    <property type="entry name" value="INT_XerDC_C"/>
    <property type="match status" value="1"/>
</dbReference>
<evidence type="ECO:0000259" key="10">
    <source>
        <dbReference type="PROSITE" id="PS51898"/>
    </source>
</evidence>
<keyword evidence="8 9" id="KW-0131">Cell cycle</keyword>
<dbReference type="InterPro" id="IPR044068">
    <property type="entry name" value="CB"/>
</dbReference>
<reference evidence="12 13" key="1">
    <citation type="submission" date="2017-10" db="EMBL/GenBank/DDBJ databases">
        <title>Sequencing the genomes of 1000 actinobacteria strains.</title>
        <authorList>
            <person name="Klenk H.-P."/>
        </authorList>
    </citation>
    <scope>NUCLEOTIDE SEQUENCE [LARGE SCALE GENOMIC DNA]</scope>
    <source>
        <strain evidence="12 13">DSM 21801</strain>
    </source>
</reference>
<feature type="active site" evidence="9">
    <location>
        <position position="337"/>
    </location>
</feature>
<keyword evidence="7 9" id="KW-0233">DNA recombination</keyword>
<dbReference type="Gene3D" id="1.10.443.10">
    <property type="entry name" value="Intergrase catalytic core"/>
    <property type="match status" value="1"/>
</dbReference>
<dbReference type="Pfam" id="PF00589">
    <property type="entry name" value="Phage_integrase"/>
    <property type="match status" value="1"/>
</dbReference>
<comment type="similarity">
    <text evidence="9">Belongs to the 'phage' integrase family. XerC subfamily.</text>
</comment>
<evidence type="ECO:0000256" key="3">
    <source>
        <dbReference type="ARBA" id="ARBA00022618"/>
    </source>
</evidence>
<evidence type="ECO:0000256" key="5">
    <source>
        <dbReference type="ARBA" id="ARBA00022908"/>
    </source>
</evidence>
<feature type="active site" evidence="9">
    <location>
        <position position="314"/>
    </location>
</feature>
<dbReference type="GO" id="GO:0005737">
    <property type="term" value="C:cytoplasm"/>
    <property type="evidence" value="ECO:0007669"/>
    <property type="project" value="UniProtKB-SubCell"/>
</dbReference>
<dbReference type="InterPro" id="IPR023009">
    <property type="entry name" value="Tyrosine_recombinase_XerC/XerD"/>
</dbReference>
<protein>
    <recommendedName>
        <fullName evidence="9">Tyrosine recombinase XerC</fullName>
    </recommendedName>
</protein>
<feature type="domain" description="Tyr recombinase" evidence="10">
    <location>
        <begin position="182"/>
        <end position="359"/>
    </location>
</feature>
<comment type="subunit">
    <text evidence="9">Forms a cyclic heterotetrameric complex composed of two molecules of XerC and two molecules of XerD.</text>
</comment>
<dbReference type="Pfam" id="PF02899">
    <property type="entry name" value="Phage_int_SAM_1"/>
    <property type="match status" value="1"/>
</dbReference>
<feature type="active site" evidence="9">
    <location>
        <position position="218"/>
    </location>
</feature>
<dbReference type="AlphaFoldDB" id="A0A2A9CY01"/>
<comment type="caution">
    <text evidence="12">The sequence shown here is derived from an EMBL/GenBank/DDBJ whole genome shotgun (WGS) entry which is preliminary data.</text>
</comment>
<dbReference type="Gene3D" id="1.10.150.130">
    <property type="match status" value="1"/>
</dbReference>
<evidence type="ECO:0000256" key="4">
    <source>
        <dbReference type="ARBA" id="ARBA00022829"/>
    </source>
</evidence>
<comment type="function">
    <text evidence="9">Site-specific tyrosine recombinase, which acts by catalyzing the cutting and rejoining of the recombining DNA molecules. The XerC-XerD complex is essential to convert dimers of the bacterial chromosome into monomers to permit their segregation at cell division. It also contributes to the segregational stability of plasmids.</text>
</comment>
<keyword evidence="13" id="KW-1185">Reference proteome</keyword>
<name>A0A2A9CY01_9MICO</name>
<dbReference type="GO" id="GO:0051301">
    <property type="term" value="P:cell division"/>
    <property type="evidence" value="ECO:0007669"/>
    <property type="project" value="UniProtKB-KW"/>
</dbReference>
<dbReference type="SUPFAM" id="SSF47823">
    <property type="entry name" value="lambda integrase-like, N-terminal domain"/>
    <property type="match status" value="1"/>
</dbReference>
<evidence type="ECO:0000256" key="2">
    <source>
        <dbReference type="ARBA" id="ARBA00022490"/>
    </source>
</evidence>
<keyword evidence="6 9" id="KW-0238">DNA-binding</keyword>
<keyword evidence="3 9" id="KW-0132">Cell division</keyword>
<dbReference type="GO" id="GO:0009037">
    <property type="term" value="F:tyrosine-based site-specific recombinase activity"/>
    <property type="evidence" value="ECO:0007669"/>
    <property type="project" value="UniProtKB-UniRule"/>
</dbReference>
<evidence type="ECO:0000313" key="12">
    <source>
        <dbReference type="EMBL" id="PFG19317.1"/>
    </source>
</evidence>
<feature type="domain" description="Core-binding (CB)" evidence="11">
    <location>
        <begin position="38"/>
        <end position="125"/>
    </location>
</feature>
<evidence type="ECO:0000256" key="8">
    <source>
        <dbReference type="ARBA" id="ARBA00023306"/>
    </source>
</evidence>
<evidence type="ECO:0000259" key="11">
    <source>
        <dbReference type="PROSITE" id="PS51900"/>
    </source>
</evidence>
<gene>
    <name evidence="9" type="primary">xerC</name>
    <name evidence="12" type="ORF">ATL40_0876</name>
</gene>
<dbReference type="HAMAP" id="MF_01808">
    <property type="entry name" value="Recomb_XerC_XerD"/>
    <property type="match status" value="1"/>
</dbReference>
<proteinExistence type="inferred from homology"/>
<dbReference type="EMBL" id="PDJD01000001">
    <property type="protein sequence ID" value="PFG19317.1"/>
    <property type="molecule type" value="Genomic_DNA"/>
</dbReference>
<dbReference type="GO" id="GO:0007059">
    <property type="term" value="P:chromosome segregation"/>
    <property type="evidence" value="ECO:0007669"/>
    <property type="project" value="UniProtKB-UniRule"/>
</dbReference>
<dbReference type="InterPro" id="IPR004107">
    <property type="entry name" value="Integrase_SAM-like_N"/>
</dbReference>
<organism evidence="12 13">
    <name type="scientific">Serinibacter salmoneus</name>
    <dbReference type="NCBI Taxonomy" id="556530"/>
    <lineage>
        <taxon>Bacteria</taxon>
        <taxon>Bacillati</taxon>
        <taxon>Actinomycetota</taxon>
        <taxon>Actinomycetes</taxon>
        <taxon>Micrococcales</taxon>
        <taxon>Beutenbergiaceae</taxon>
        <taxon>Serinibacter</taxon>
    </lineage>
</organism>
<feature type="active site" description="O-(3'-phospho-DNA)-tyrosine intermediate" evidence="9">
    <location>
        <position position="346"/>
    </location>
</feature>
<dbReference type="PANTHER" id="PTHR30349">
    <property type="entry name" value="PHAGE INTEGRASE-RELATED"/>
    <property type="match status" value="1"/>
</dbReference>
<dbReference type="PROSITE" id="PS51900">
    <property type="entry name" value="CB"/>
    <property type="match status" value="1"/>
</dbReference>
<evidence type="ECO:0000256" key="1">
    <source>
        <dbReference type="ARBA" id="ARBA00004496"/>
    </source>
</evidence>
<evidence type="ECO:0000313" key="13">
    <source>
        <dbReference type="Proteomes" id="UP000224915"/>
    </source>
</evidence>
<feature type="active site" evidence="9">
    <location>
        <position position="311"/>
    </location>
</feature>
<keyword evidence="2 9" id="KW-0963">Cytoplasm</keyword>
<dbReference type="GO" id="GO:0003677">
    <property type="term" value="F:DNA binding"/>
    <property type="evidence" value="ECO:0007669"/>
    <property type="project" value="UniProtKB-UniRule"/>
</dbReference>
<feature type="active site" evidence="9">
    <location>
        <position position="242"/>
    </location>
</feature>
<dbReference type="GO" id="GO:0006313">
    <property type="term" value="P:DNA transposition"/>
    <property type="evidence" value="ECO:0007669"/>
    <property type="project" value="UniProtKB-UniRule"/>
</dbReference>
<keyword evidence="4 9" id="KW-0159">Chromosome partition</keyword>
<evidence type="ECO:0000256" key="7">
    <source>
        <dbReference type="ARBA" id="ARBA00023172"/>
    </source>
</evidence>
<dbReference type="SUPFAM" id="SSF56349">
    <property type="entry name" value="DNA breaking-rejoining enzymes"/>
    <property type="match status" value="1"/>
</dbReference>
<keyword evidence="5 9" id="KW-0229">DNA integration</keyword>
<dbReference type="InterPro" id="IPR010998">
    <property type="entry name" value="Integrase_recombinase_N"/>
</dbReference>
<dbReference type="PANTHER" id="PTHR30349:SF77">
    <property type="entry name" value="TYROSINE RECOMBINASE XERC"/>
    <property type="match status" value="1"/>
</dbReference>
<dbReference type="InterPro" id="IPR002104">
    <property type="entry name" value="Integrase_catalytic"/>
</dbReference>
<dbReference type="InterPro" id="IPR050090">
    <property type="entry name" value="Tyrosine_recombinase_XerCD"/>
</dbReference>
<sequence length="365" mass="39273">MTRSVETLDLPGRVIAKGRAGAHHGAMVQGSTPASARPRDAALVEEFSDHLRLQRGRSAHTVRAYAGDVADLLAQAPGDATGADLTRLDLAVLRRWLARQHERGLARSTIARRGASVRTFTAWAHACGHLATDPALLLRSPRADRTLPVVLTAAQSAALVTTPGVPAVSAQAADDTAGERDHRVRAPAEDGELEAARARGVHARDRAMLEILYSSALRVSELCGLEVSDADLGERLLRVLGKGGKERMVPFGAPAARALEEWLRLRQEFSQSAQTRALFLGVRGRRIDPRTVRRIVHRASAAAGVPDLAPHGLRHSAATHLLDGGSDLRAIQQYLGHASLATTQRYTHVSSERLMAAYRQAHPHA</sequence>
<evidence type="ECO:0000256" key="6">
    <source>
        <dbReference type="ARBA" id="ARBA00023125"/>
    </source>
</evidence>
<dbReference type="PROSITE" id="PS51898">
    <property type="entry name" value="TYR_RECOMBINASE"/>
    <property type="match status" value="1"/>
</dbReference>
<evidence type="ECO:0000256" key="9">
    <source>
        <dbReference type="HAMAP-Rule" id="MF_01808"/>
    </source>
</evidence>